<accession>A0A7W8ZUH4</accession>
<dbReference type="OrthoDB" id="9801773at2"/>
<comment type="caution">
    <text evidence="1">The sequence shown here is derived from an EMBL/GenBank/DDBJ whole genome shotgun (WGS) entry which is preliminary data.</text>
</comment>
<sequence length="148" mass="16710">MTVSFESVTTARCSPEEMFDRARDIAEHISSQVASGERAVAGVVEGRIGLGESVTWRARHFGLAFSLTSKVTSFSPGRYFVDEQTQGPFRKFRHEHWFEPDGEGVIMIDRVTFSAPFGVFGRMAERLVLAKYLRRLIEERGRFLSGLC</sequence>
<name>A0A7W8ZUH4_9MICO</name>
<organism evidence="1 2">
    <name type="scientific">Cryobacterium roopkundense</name>
    <dbReference type="NCBI Taxonomy" id="1001240"/>
    <lineage>
        <taxon>Bacteria</taxon>
        <taxon>Bacillati</taxon>
        <taxon>Actinomycetota</taxon>
        <taxon>Actinomycetes</taxon>
        <taxon>Micrococcales</taxon>
        <taxon>Microbacteriaceae</taxon>
        <taxon>Cryobacterium</taxon>
    </lineage>
</organism>
<dbReference type="InterPro" id="IPR023393">
    <property type="entry name" value="START-like_dom_sf"/>
</dbReference>
<evidence type="ECO:0000313" key="1">
    <source>
        <dbReference type="EMBL" id="MBB5640439.1"/>
    </source>
</evidence>
<dbReference type="InterPro" id="IPR019587">
    <property type="entry name" value="Polyketide_cyclase/dehydratase"/>
</dbReference>
<gene>
    <name evidence="1" type="ORF">BJ997_000987</name>
</gene>
<dbReference type="RefSeq" id="WP_084141798.1">
    <property type="nucleotide sequence ID" value="NZ_JACHBQ010000001.1"/>
</dbReference>
<reference evidence="1 2" key="1">
    <citation type="submission" date="2020-08" db="EMBL/GenBank/DDBJ databases">
        <title>Sequencing the genomes of 1000 actinobacteria strains.</title>
        <authorList>
            <person name="Klenk H.-P."/>
        </authorList>
    </citation>
    <scope>NUCLEOTIDE SEQUENCE [LARGE SCALE GENOMIC DNA]</scope>
    <source>
        <strain evidence="1 2">DSM 21065</strain>
    </source>
</reference>
<dbReference type="CDD" id="cd07820">
    <property type="entry name" value="SRPBCC_3"/>
    <property type="match status" value="1"/>
</dbReference>
<dbReference type="AlphaFoldDB" id="A0A7W8ZUH4"/>
<dbReference type="Gene3D" id="3.30.530.20">
    <property type="match status" value="1"/>
</dbReference>
<dbReference type="EMBL" id="JACHBQ010000001">
    <property type="protein sequence ID" value="MBB5640439.1"/>
    <property type="molecule type" value="Genomic_DNA"/>
</dbReference>
<protein>
    <submittedName>
        <fullName evidence="1">Ligand-binding SRPBCC domain-containing protein</fullName>
    </submittedName>
</protein>
<dbReference type="SUPFAM" id="SSF55961">
    <property type="entry name" value="Bet v1-like"/>
    <property type="match status" value="1"/>
</dbReference>
<evidence type="ECO:0000313" key="2">
    <source>
        <dbReference type="Proteomes" id="UP000561726"/>
    </source>
</evidence>
<proteinExistence type="predicted"/>
<dbReference type="Pfam" id="PF10604">
    <property type="entry name" value="Polyketide_cyc2"/>
    <property type="match status" value="1"/>
</dbReference>
<dbReference type="Proteomes" id="UP000561726">
    <property type="component" value="Unassembled WGS sequence"/>
</dbReference>